<reference evidence="3" key="2">
    <citation type="submission" date="2016-02" db="EMBL/GenBank/DDBJ databases">
        <title>Genome sequencing of Aspergillus luchuensis NBRC 4314.</title>
        <authorList>
            <person name="Yamada O."/>
        </authorList>
    </citation>
    <scope>NUCLEOTIDE SEQUENCE [LARGE SCALE GENOMIC DNA]</scope>
    <source>
        <strain evidence="3">RIB 2604</strain>
    </source>
</reference>
<name>A0A146FZL6_ASPKA</name>
<evidence type="ECO:0000313" key="2">
    <source>
        <dbReference type="EMBL" id="GAT31094.1"/>
    </source>
</evidence>
<proteinExistence type="predicted"/>
<feature type="region of interest" description="Disordered" evidence="1">
    <location>
        <begin position="1"/>
        <end position="25"/>
    </location>
</feature>
<dbReference type="Proteomes" id="UP000075230">
    <property type="component" value="Unassembled WGS sequence"/>
</dbReference>
<comment type="caution">
    <text evidence="2">The sequence shown here is derived from an EMBL/GenBank/DDBJ whole genome shotgun (WGS) entry which is preliminary data.</text>
</comment>
<accession>A0A146FZL6</accession>
<organism evidence="2 3">
    <name type="scientific">Aspergillus kawachii</name>
    <name type="common">White koji mold</name>
    <name type="synonym">Aspergillus awamori var. kawachi</name>
    <dbReference type="NCBI Taxonomy" id="1069201"/>
    <lineage>
        <taxon>Eukaryota</taxon>
        <taxon>Fungi</taxon>
        <taxon>Dikarya</taxon>
        <taxon>Ascomycota</taxon>
        <taxon>Pezizomycotina</taxon>
        <taxon>Eurotiomycetes</taxon>
        <taxon>Eurotiomycetidae</taxon>
        <taxon>Eurotiales</taxon>
        <taxon>Aspergillaceae</taxon>
        <taxon>Aspergillus</taxon>
        <taxon>Aspergillus subgen. Circumdati</taxon>
    </lineage>
</organism>
<dbReference type="EMBL" id="BCWF01000038">
    <property type="protein sequence ID" value="GAT31094.1"/>
    <property type="molecule type" value="Genomic_DNA"/>
</dbReference>
<evidence type="ECO:0000256" key="1">
    <source>
        <dbReference type="SAM" id="MobiDB-lite"/>
    </source>
</evidence>
<protein>
    <submittedName>
        <fullName evidence="2">DNA repair protein Rad26</fullName>
    </submittedName>
</protein>
<evidence type="ECO:0000313" key="3">
    <source>
        <dbReference type="Proteomes" id="UP000075230"/>
    </source>
</evidence>
<reference evidence="2 3" key="1">
    <citation type="journal article" date="2016" name="DNA Res.">
        <title>Genome sequence of Aspergillus luchuensis NBRC 4314.</title>
        <authorList>
            <person name="Yamada O."/>
            <person name="Machida M."/>
            <person name="Hosoyama A."/>
            <person name="Goto M."/>
            <person name="Takahashi T."/>
            <person name="Futagami T."/>
            <person name="Yamagata Y."/>
            <person name="Takeuchi M."/>
            <person name="Kobayashi T."/>
            <person name="Koike H."/>
            <person name="Abe K."/>
            <person name="Asai K."/>
            <person name="Arita M."/>
            <person name="Fujita N."/>
            <person name="Fukuda K."/>
            <person name="Higa K."/>
            <person name="Horikawa H."/>
            <person name="Ishikawa T."/>
            <person name="Jinno K."/>
            <person name="Kato Y."/>
            <person name="Kirimura K."/>
            <person name="Mizutani O."/>
            <person name="Nakasone K."/>
            <person name="Sano M."/>
            <person name="Shiraishi Y."/>
            <person name="Tsukahara M."/>
            <person name="Gomi K."/>
        </authorList>
    </citation>
    <scope>NUCLEOTIDE SEQUENCE [LARGE SCALE GENOMIC DNA]</scope>
    <source>
        <strain evidence="2 3">RIB 2604</strain>
    </source>
</reference>
<sequence length="52" mass="5865">MERQDKVKNVGRTKVTPIPPGHNSRLQTENVTFSIQLAPTTTTNIAKYQIQL</sequence>
<dbReference type="AlphaFoldDB" id="A0A146FZL6"/>
<gene>
    <name evidence="2" type="ORF">RIB2604_03900300</name>
</gene>